<keyword evidence="2" id="KW-1185">Reference proteome</keyword>
<evidence type="ECO:0000313" key="1">
    <source>
        <dbReference type="EMBL" id="KAI3796186.1"/>
    </source>
</evidence>
<evidence type="ECO:0000313" key="2">
    <source>
        <dbReference type="Proteomes" id="UP001056120"/>
    </source>
</evidence>
<name>A0ACB9HLK4_9ASTR</name>
<gene>
    <name evidence="1" type="ORF">L1987_38851</name>
</gene>
<sequence>MNFMESSNGDDTVFYEELTRQILMIMDDDNETHARNLKVGSKVRRSVAYSGSCGGLVVSGDYFSWSESVGRFEVPTWMERLWGGNVVGTGVFIPRVEAAAGKSRRRRRNKPRKNNVIDGGRMHSSAGHMIHG</sequence>
<organism evidence="1 2">
    <name type="scientific">Smallanthus sonchifolius</name>
    <dbReference type="NCBI Taxonomy" id="185202"/>
    <lineage>
        <taxon>Eukaryota</taxon>
        <taxon>Viridiplantae</taxon>
        <taxon>Streptophyta</taxon>
        <taxon>Embryophyta</taxon>
        <taxon>Tracheophyta</taxon>
        <taxon>Spermatophyta</taxon>
        <taxon>Magnoliopsida</taxon>
        <taxon>eudicotyledons</taxon>
        <taxon>Gunneridae</taxon>
        <taxon>Pentapetalae</taxon>
        <taxon>asterids</taxon>
        <taxon>campanulids</taxon>
        <taxon>Asterales</taxon>
        <taxon>Asteraceae</taxon>
        <taxon>Asteroideae</taxon>
        <taxon>Heliantheae alliance</taxon>
        <taxon>Millerieae</taxon>
        <taxon>Smallanthus</taxon>
    </lineage>
</organism>
<proteinExistence type="predicted"/>
<dbReference type="EMBL" id="CM042029">
    <property type="protein sequence ID" value="KAI3796186.1"/>
    <property type="molecule type" value="Genomic_DNA"/>
</dbReference>
<accession>A0ACB9HLK4</accession>
<dbReference type="Proteomes" id="UP001056120">
    <property type="component" value="Linkage Group LG12"/>
</dbReference>
<reference evidence="1 2" key="2">
    <citation type="journal article" date="2022" name="Mol. Ecol. Resour.">
        <title>The genomes of chicory, endive, great burdock and yacon provide insights into Asteraceae paleo-polyploidization history and plant inulin production.</title>
        <authorList>
            <person name="Fan W."/>
            <person name="Wang S."/>
            <person name="Wang H."/>
            <person name="Wang A."/>
            <person name="Jiang F."/>
            <person name="Liu H."/>
            <person name="Zhao H."/>
            <person name="Xu D."/>
            <person name="Zhang Y."/>
        </authorList>
    </citation>
    <scope>NUCLEOTIDE SEQUENCE [LARGE SCALE GENOMIC DNA]</scope>
    <source>
        <strain evidence="2">cv. Yunnan</strain>
        <tissue evidence="1">Leaves</tissue>
    </source>
</reference>
<reference evidence="2" key="1">
    <citation type="journal article" date="2022" name="Mol. Ecol. Resour.">
        <title>The genomes of chicory, endive, great burdock and yacon provide insights into Asteraceae palaeo-polyploidization history and plant inulin production.</title>
        <authorList>
            <person name="Fan W."/>
            <person name="Wang S."/>
            <person name="Wang H."/>
            <person name="Wang A."/>
            <person name="Jiang F."/>
            <person name="Liu H."/>
            <person name="Zhao H."/>
            <person name="Xu D."/>
            <person name="Zhang Y."/>
        </authorList>
    </citation>
    <scope>NUCLEOTIDE SEQUENCE [LARGE SCALE GENOMIC DNA]</scope>
    <source>
        <strain evidence="2">cv. Yunnan</strain>
    </source>
</reference>
<comment type="caution">
    <text evidence="1">The sequence shown here is derived from an EMBL/GenBank/DDBJ whole genome shotgun (WGS) entry which is preliminary data.</text>
</comment>
<protein>
    <submittedName>
        <fullName evidence="1">Uncharacterized protein</fullName>
    </submittedName>
</protein>